<dbReference type="AlphaFoldDB" id="A0A6C0K5S6"/>
<accession>A0A6C0K5S6</accession>
<reference evidence="1" key="1">
    <citation type="journal article" date="2020" name="Nature">
        <title>Giant virus diversity and host interactions through global metagenomics.</title>
        <authorList>
            <person name="Schulz F."/>
            <person name="Roux S."/>
            <person name="Paez-Espino D."/>
            <person name="Jungbluth S."/>
            <person name="Walsh D.A."/>
            <person name="Denef V.J."/>
            <person name="McMahon K.D."/>
            <person name="Konstantinidis K.T."/>
            <person name="Eloe-Fadrosh E.A."/>
            <person name="Kyrpides N.C."/>
            <person name="Woyke T."/>
        </authorList>
    </citation>
    <scope>NUCLEOTIDE SEQUENCE</scope>
    <source>
        <strain evidence="1">GVMAG-S-1101172-89</strain>
    </source>
</reference>
<proteinExistence type="predicted"/>
<protein>
    <submittedName>
        <fullName evidence="1">Uncharacterized protein</fullName>
    </submittedName>
</protein>
<name>A0A6C0K5S6_9ZZZZ</name>
<dbReference type="EMBL" id="MN740810">
    <property type="protein sequence ID" value="QHU12803.1"/>
    <property type="molecule type" value="Genomic_DNA"/>
</dbReference>
<evidence type="ECO:0000313" key="1">
    <source>
        <dbReference type="EMBL" id="QHU12803.1"/>
    </source>
</evidence>
<sequence length="217" mass="24372">MQRETGIKGTGEIGFLFEELVGTTLKKLAEPMKQLGWKFALLTEQEIRDRFGEQSLNGVDHMLEVETASGVTVFLLQEKWKILTNQREVSQFLDCCARILTRIPTGRRRTVHRLWVTRSQPSENGEKSLREGGAHIIQCMTSQSLLAQITGQYICELLGHREMAAPMIASMDSLLSTVKPDNPVILDTSKHATLPGVTYKTQVTVQKGDYFLPDPVK</sequence>
<organism evidence="1">
    <name type="scientific">viral metagenome</name>
    <dbReference type="NCBI Taxonomy" id="1070528"/>
    <lineage>
        <taxon>unclassified sequences</taxon>
        <taxon>metagenomes</taxon>
        <taxon>organismal metagenomes</taxon>
    </lineage>
</organism>